<reference evidence="3" key="1">
    <citation type="submission" date="2021-03" db="EMBL/GenBank/DDBJ databases">
        <title>Antimicrobial resistance genes in bacteria isolated from Japanese honey, and their potential for conferring macrolide and lincosamide resistance in the American foulbrood pathogen Paenibacillus larvae.</title>
        <authorList>
            <person name="Okamoto M."/>
            <person name="Kumagai M."/>
            <person name="Kanamori H."/>
            <person name="Takamatsu D."/>
        </authorList>
    </citation>
    <scope>NUCLEOTIDE SEQUENCE</scope>
    <source>
        <strain evidence="3">J41TS4</strain>
    </source>
</reference>
<feature type="domain" description="DUF4367" evidence="2">
    <location>
        <begin position="149"/>
        <end position="255"/>
    </location>
</feature>
<comment type="caution">
    <text evidence="3">The sequence shown here is derived from an EMBL/GenBank/DDBJ whole genome shotgun (WGS) entry which is preliminary data.</text>
</comment>
<gene>
    <name evidence="3" type="ORF">J41TS4_09410</name>
</gene>
<keyword evidence="1" id="KW-1133">Transmembrane helix</keyword>
<evidence type="ECO:0000313" key="3">
    <source>
        <dbReference type="EMBL" id="GIO41183.1"/>
    </source>
</evidence>
<evidence type="ECO:0000256" key="1">
    <source>
        <dbReference type="SAM" id="Phobius"/>
    </source>
</evidence>
<dbReference type="EMBL" id="BORS01000002">
    <property type="protein sequence ID" value="GIO41183.1"/>
    <property type="molecule type" value="Genomic_DNA"/>
</dbReference>
<feature type="transmembrane region" description="Helical" evidence="1">
    <location>
        <begin position="85"/>
        <end position="106"/>
    </location>
</feature>
<keyword evidence="1" id="KW-0812">Transmembrane</keyword>
<evidence type="ECO:0000259" key="2">
    <source>
        <dbReference type="Pfam" id="PF14285"/>
    </source>
</evidence>
<accession>A0A919Y0P5</accession>
<protein>
    <recommendedName>
        <fullName evidence="2">DUF4367 domain-containing protein</fullName>
    </recommendedName>
</protein>
<keyword evidence="1" id="KW-0472">Membrane</keyword>
<proteinExistence type="predicted"/>
<keyword evidence="4" id="KW-1185">Reference proteome</keyword>
<organism evidence="3 4">
    <name type="scientific">Paenibacillus apis</name>
    <dbReference type="NCBI Taxonomy" id="1792174"/>
    <lineage>
        <taxon>Bacteria</taxon>
        <taxon>Bacillati</taxon>
        <taxon>Bacillota</taxon>
        <taxon>Bacilli</taxon>
        <taxon>Bacillales</taxon>
        <taxon>Paenibacillaceae</taxon>
        <taxon>Paenibacillus</taxon>
    </lineage>
</organism>
<dbReference type="AlphaFoldDB" id="A0A919Y0P5"/>
<dbReference type="InterPro" id="IPR025377">
    <property type="entry name" value="DUF4367"/>
</dbReference>
<name>A0A919Y0P5_9BACL</name>
<dbReference type="Pfam" id="PF14285">
    <property type="entry name" value="DUF4367"/>
    <property type="match status" value="1"/>
</dbReference>
<evidence type="ECO:0000313" key="4">
    <source>
        <dbReference type="Proteomes" id="UP000678895"/>
    </source>
</evidence>
<sequence length="259" mass="30417">MGMNNKSMDKQALQEEYEEIKIKLLMTQFAEMEGRILVKENEELKKNALYLPTEKQKTTFFKRFNRYFFYHRFKKNIKPLFQFRITKLAVTIPLLVILLTTTFFSVEAFRSGILNLLIKVEKEYTEIRFGVENQEEEKGLLEIELKDTFVPSKIPEGYTLANVTKYQTMNLIEYRNNKENGYILFQQNSENSGINVDTEEADELTSMTIQGQEALVIREDNRITVVWQKENSFFMIIGESPKLSKNDLVSMAESVELHK</sequence>
<dbReference type="Proteomes" id="UP000678895">
    <property type="component" value="Unassembled WGS sequence"/>
</dbReference>